<evidence type="ECO:0000256" key="2">
    <source>
        <dbReference type="ARBA" id="ARBA00022989"/>
    </source>
</evidence>
<feature type="transmembrane region" description="Helical" evidence="4">
    <location>
        <begin position="166"/>
        <end position="186"/>
    </location>
</feature>
<dbReference type="InterPro" id="IPR050327">
    <property type="entry name" value="Proton-linked_MCT"/>
</dbReference>
<reference evidence="6 7" key="1">
    <citation type="submission" date="2019-06" db="EMBL/GenBank/DDBJ databases">
        <title>Genomic Encyclopedia of Type Strains, Phase IV (KMG-V): Genome sequencing to study the core and pangenomes of soil and plant-associated prokaryotes.</title>
        <authorList>
            <person name="Whitman W."/>
        </authorList>
    </citation>
    <scope>NUCLEOTIDE SEQUENCE [LARGE SCALE GENOMIC DNA]</scope>
    <source>
        <strain evidence="6 7">BR 11140</strain>
    </source>
</reference>
<feature type="transmembrane region" description="Helical" evidence="4">
    <location>
        <begin position="7"/>
        <end position="25"/>
    </location>
</feature>
<gene>
    <name evidence="6" type="ORF">FBZ92_14321</name>
</gene>
<feature type="transmembrane region" description="Helical" evidence="4">
    <location>
        <begin position="45"/>
        <end position="64"/>
    </location>
</feature>
<dbReference type="AlphaFoldDB" id="A0A560HK05"/>
<evidence type="ECO:0000256" key="3">
    <source>
        <dbReference type="ARBA" id="ARBA00023136"/>
    </source>
</evidence>
<dbReference type="GO" id="GO:0022857">
    <property type="term" value="F:transmembrane transporter activity"/>
    <property type="evidence" value="ECO:0007669"/>
    <property type="project" value="InterPro"/>
</dbReference>
<feature type="transmembrane region" description="Helical" evidence="4">
    <location>
        <begin position="101"/>
        <end position="127"/>
    </location>
</feature>
<dbReference type="SUPFAM" id="SSF103473">
    <property type="entry name" value="MFS general substrate transporter"/>
    <property type="match status" value="1"/>
</dbReference>
<keyword evidence="3 4" id="KW-0472">Membrane</keyword>
<feature type="transmembrane region" description="Helical" evidence="4">
    <location>
        <begin position="227"/>
        <end position="247"/>
    </location>
</feature>
<feature type="transmembrane region" description="Helical" evidence="4">
    <location>
        <begin position="351"/>
        <end position="374"/>
    </location>
</feature>
<dbReference type="InterPro" id="IPR011701">
    <property type="entry name" value="MFS"/>
</dbReference>
<name>A0A560HK05_9PROT</name>
<feature type="transmembrane region" description="Helical" evidence="4">
    <location>
        <begin position="317"/>
        <end position="339"/>
    </location>
</feature>
<keyword evidence="1 4" id="KW-0812">Transmembrane</keyword>
<evidence type="ECO:0000259" key="5">
    <source>
        <dbReference type="PROSITE" id="PS50850"/>
    </source>
</evidence>
<dbReference type="PANTHER" id="PTHR11360">
    <property type="entry name" value="MONOCARBOXYLATE TRANSPORTER"/>
    <property type="match status" value="1"/>
</dbReference>
<dbReference type="Pfam" id="PF07690">
    <property type="entry name" value="MFS_1"/>
    <property type="match status" value="1"/>
</dbReference>
<feature type="transmembrane region" description="Helical" evidence="4">
    <location>
        <begin position="293"/>
        <end position="311"/>
    </location>
</feature>
<evidence type="ECO:0000256" key="4">
    <source>
        <dbReference type="SAM" id="Phobius"/>
    </source>
</evidence>
<feature type="transmembrane region" description="Helical" evidence="4">
    <location>
        <begin position="76"/>
        <end position="95"/>
    </location>
</feature>
<comment type="caution">
    <text evidence="6">The sequence shown here is derived from an EMBL/GenBank/DDBJ whole genome shotgun (WGS) entry which is preliminary data.</text>
</comment>
<dbReference type="Gene3D" id="1.20.1250.20">
    <property type="entry name" value="MFS general substrate transporter like domains"/>
    <property type="match status" value="2"/>
</dbReference>
<dbReference type="InterPro" id="IPR036259">
    <property type="entry name" value="MFS_trans_sf"/>
</dbReference>
<keyword evidence="2 4" id="KW-1133">Transmembrane helix</keyword>
<dbReference type="OrthoDB" id="9793415at2"/>
<dbReference type="PANTHER" id="PTHR11360:SF284">
    <property type="entry name" value="EG:103B4.3 PROTEIN-RELATED"/>
    <property type="match status" value="1"/>
</dbReference>
<feature type="transmembrane region" description="Helical" evidence="4">
    <location>
        <begin position="380"/>
        <end position="401"/>
    </location>
</feature>
<sequence length="417" mass="44295">MRDRNWGILIVYGVLMSTAMSLPIFGGSVVNTAMAKGLHWSSADLGMLIVVNMVVTAVLMPVAAKMTESIGIKKTMIFGFAVMIAASLGLLNLVATPTGGLIAFGMMMGVTTAFSGVIPCQTSVAAWFPNRRTLALSLLYAVVGLLAFALIALISRGIEQTGDWHFGWWVFLAAGALDIILTAVFVRDPPRRHEVDKPMFPGELELDDGSSVVYPGKTFKQALSMPLFWIITLVMVATTAGSIFLAAHAQVHLQSKGFSPFQSASSMSVMQIGLVGGNLGFGFLAPRISLRRAVALGLCIFALSFVILANASSQESLFAFAIAAGIGFGAGQVGAMAVISHYWDHDIFPMLTAIALLIQTAGSAVIPIAAGVYYDTHGSYLLPIYVMGLLNLVVAFSFYFAGYERRQSTASQGVGAR</sequence>
<evidence type="ECO:0000313" key="6">
    <source>
        <dbReference type="EMBL" id="TWB46826.1"/>
    </source>
</evidence>
<dbReference type="PROSITE" id="PS50850">
    <property type="entry name" value="MFS"/>
    <property type="match status" value="1"/>
</dbReference>
<proteinExistence type="predicted"/>
<dbReference type="InterPro" id="IPR020846">
    <property type="entry name" value="MFS_dom"/>
</dbReference>
<feature type="transmembrane region" description="Helical" evidence="4">
    <location>
        <begin position="267"/>
        <end position="286"/>
    </location>
</feature>
<organism evidence="6 7">
    <name type="scientific">Nitrospirillum amazonense</name>
    <dbReference type="NCBI Taxonomy" id="28077"/>
    <lineage>
        <taxon>Bacteria</taxon>
        <taxon>Pseudomonadati</taxon>
        <taxon>Pseudomonadota</taxon>
        <taxon>Alphaproteobacteria</taxon>
        <taxon>Rhodospirillales</taxon>
        <taxon>Azospirillaceae</taxon>
        <taxon>Nitrospirillum</taxon>
    </lineage>
</organism>
<protein>
    <submittedName>
        <fullName evidence="6">Cyanate permease</fullName>
    </submittedName>
</protein>
<feature type="transmembrane region" description="Helical" evidence="4">
    <location>
        <begin position="134"/>
        <end position="154"/>
    </location>
</feature>
<dbReference type="Proteomes" id="UP000318050">
    <property type="component" value="Unassembled WGS sequence"/>
</dbReference>
<accession>A0A560HK05</accession>
<evidence type="ECO:0000313" key="7">
    <source>
        <dbReference type="Proteomes" id="UP000318050"/>
    </source>
</evidence>
<dbReference type="EMBL" id="VITT01000043">
    <property type="protein sequence ID" value="TWB46826.1"/>
    <property type="molecule type" value="Genomic_DNA"/>
</dbReference>
<evidence type="ECO:0000256" key="1">
    <source>
        <dbReference type="ARBA" id="ARBA00022692"/>
    </source>
</evidence>
<feature type="domain" description="Major facilitator superfamily (MFS) profile" evidence="5">
    <location>
        <begin position="7"/>
        <end position="406"/>
    </location>
</feature>